<dbReference type="Pfam" id="PF16083">
    <property type="entry name" value="Phage_holin_3_3"/>
    <property type="match status" value="1"/>
</dbReference>
<feature type="transmembrane region" description="Helical" evidence="1">
    <location>
        <begin position="12"/>
        <end position="31"/>
    </location>
</feature>
<evidence type="ECO:0000313" key="3">
    <source>
        <dbReference type="Proteomes" id="UP000006797"/>
    </source>
</evidence>
<evidence type="ECO:0008006" key="4">
    <source>
        <dbReference type="Google" id="ProtNLM"/>
    </source>
</evidence>
<keyword evidence="1" id="KW-0472">Membrane</keyword>
<sequence>MPTKDPTNWESFLRWLPLVFIGLFAGVAKYASDIQAGKLHFSVGLFLCQVLVSMFAGWIGGLICLSSGLDSDLVYVGSGLSGYGGGAVLNAIWRGFFASKLGIKDEQV</sequence>
<dbReference type="EMBL" id="FQ670204">
    <property type="protein sequence ID" value="CBY86527.1"/>
    <property type="molecule type" value="Genomic_DNA"/>
</dbReference>
<name>A0AAV2U209_HAEIF</name>
<accession>A0AAV2U209</accession>
<feature type="transmembrane region" description="Helical" evidence="1">
    <location>
        <begin position="43"/>
        <end position="68"/>
    </location>
</feature>
<reference evidence="2 3" key="1">
    <citation type="journal article" date="2012" name="Emerg. Infect. Dis.">
        <title>Lineage-specific Virulence Determinants of Haemophilus influenzae Biogroup aegyptius.</title>
        <authorList>
            <person name="Strouts F.R."/>
            <person name="Power P."/>
            <person name="Croucher N.J."/>
            <person name="Corton N."/>
            <person name="van Tonder A."/>
            <person name="Quail M.A."/>
            <person name="Langford P.R."/>
            <person name="Hudson M.J."/>
            <person name="Parkhill J."/>
            <person name="Kroll J.S."/>
            <person name="Bentley S.D."/>
        </authorList>
    </citation>
    <scope>NUCLEOTIDE SEQUENCE [LARGE SCALE GENOMIC DNA]</scope>
    <source>
        <strain evidence="2 3">F3047</strain>
    </source>
</reference>
<dbReference type="InterPro" id="IPR032126">
    <property type="entry name" value="LydA_holin"/>
</dbReference>
<evidence type="ECO:0000256" key="1">
    <source>
        <dbReference type="SAM" id="Phobius"/>
    </source>
</evidence>
<feature type="transmembrane region" description="Helical" evidence="1">
    <location>
        <begin position="74"/>
        <end position="93"/>
    </location>
</feature>
<proteinExistence type="predicted"/>
<dbReference type="AlphaFoldDB" id="A0AAV2U209"/>
<dbReference type="RefSeq" id="WP_013525603.1">
    <property type="nucleotide sequence ID" value="NC_014922.1"/>
</dbReference>
<keyword evidence="1" id="KW-0812">Transmembrane</keyword>
<protein>
    <recommendedName>
        <fullName evidence="4">Holin</fullName>
    </recommendedName>
</protein>
<evidence type="ECO:0000313" key="2">
    <source>
        <dbReference type="EMBL" id="CBY86527.1"/>
    </source>
</evidence>
<gene>
    <name evidence="2" type="ORF">HICON_10630</name>
</gene>
<dbReference type="KEGG" id="hil:HICON_10630"/>
<organism evidence="2 3">
    <name type="scientific">Haemophilus influenzae F3047</name>
    <dbReference type="NCBI Taxonomy" id="935897"/>
    <lineage>
        <taxon>Bacteria</taxon>
        <taxon>Pseudomonadati</taxon>
        <taxon>Pseudomonadota</taxon>
        <taxon>Gammaproteobacteria</taxon>
        <taxon>Pasteurellales</taxon>
        <taxon>Pasteurellaceae</taxon>
        <taxon>Haemophilus</taxon>
    </lineage>
</organism>
<keyword evidence="1" id="KW-1133">Transmembrane helix</keyword>
<dbReference type="Proteomes" id="UP000006797">
    <property type="component" value="Chromosome"/>
</dbReference>